<dbReference type="InterPro" id="IPR005135">
    <property type="entry name" value="Endo/exonuclease/phosphatase"/>
</dbReference>
<reference evidence="2 4" key="1">
    <citation type="journal article" date="2019" name="Sci. Rep.">
        <title>Orb-weaving spider Araneus ventricosus genome elucidates the spidroin gene catalogue.</title>
        <authorList>
            <person name="Kono N."/>
            <person name="Nakamura H."/>
            <person name="Ohtoshi R."/>
            <person name="Moran D.A.P."/>
            <person name="Shinohara A."/>
            <person name="Yoshida Y."/>
            <person name="Fujiwara M."/>
            <person name="Mori M."/>
            <person name="Tomita M."/>
            <person name="Arakawa K."/>
        </authorList>
    </citation>
    <scope>NUCLEOTIDE SEQUENCE [LARGE SCALE GENOMIC DNA]</scope>
</reference>
<name>A0A4Y2D687_ARAVE</name>
<dbReference type="EMBL" id="BGPR01000322">
    <property type="protein sequence ID" value="GBM13063.1"/>
    <property type="molecule type" value="Genomic_DNA"/>
</dbReference>
<evidence type="ECO:0000313" key="4">
    <source>
        <dbReference type="Proteomes" id="UP000499080"/>
    </source>
</evidence>
<dbReference type="OrthoDB" id="6433575at2759"/>
<gene>
    <name evidence="3" type="ORF">AVEN_101912_1</name>
    <name evidence="2" type="ORF">AVEN_240629_1</name>
</gene>
<dbReference type="Proteomes" id="UP000499080">
    <property type="component" value="Unassembled WGS sequence"/>
</dbReference>
<dbReference type="EMBL" id="BGPR01000300">
    <property type="protein sequence ID" value="GBM11484.1"/>
    <property type="molecule type" value="Genomic_DNA"/>
</dbReference>
<accession>A0A4Y2D687</accession>
<evidence type="ECO:0000313" key="3">
    <source>
        <dbReference type="EMBL" id="GBM13063.1"/>
    </source>
</evidence>
<dbReference type="GO" id="GO:0003824">
    <property type="term" value="F:catalytic activity"/>
    <property type="evidence" value="ECO:0007669"/>
    <property type="project" value="InterPro"/>
</dbReference>
<proteinExistence type="predicted"/>
<dbReference type="InterPro" id="IPR036691">
    <property type="entry name" value="Endo/exonu/phosph_ase_sf"/>
</dbReference>
<protein>
    <recommendedName>
        <fullName evidence="1">Endonuclease/exonuclease/phosphatase domain-containing protein</fullName>
    </recommendedName>
</protein>
<keyword evidence="4" id="KW-1185">Reference proteome</keyword>
<dbReference type="Pfam" id="PF14529">
    <property type="entry name" value="Exo_endo_phos_2"/>
    <property type="match status" value="1"/>
</dbReference>
<evidence type="ECO:0000313" key="2">
    <source>
        <dbReference type="EMBL" id="GBM11484.1"/>
    </source>
</evidence>
<dbReference type="PANTHER" id="PTHR33273">
    <property type="entry name" value="DOMAIN-CONTAINING PROTEIN, PUTATIVE-RELATED"/>
    <property type="match status" value="1"/>
</dbReference>
<sequence>MDVNATSSGGVCILISNLHPSGVLSLHTSLQAVAVQIHFRTLITICSVYLPPHETIRQEDLNILIDQLSTPFILVGHSMLWDSADTNSRGRQMEKLISGHCLLNNDEKTHFHEPSRTFHSIDLAICSPSILPVLNFAVGSDLHNSDHFPLLFSHADSVTAATRPSKYLFQRADWKKFTLLAISEDMVRAADINDAVRYITETIIWAADAAIPKNSPNPHKLRKPWWNDACHDAARRQKRLWGIFRRYPTTENLISFKAAKAYACRVRRQSRRESFIRFVSFITSTPSSQIWRSQSSKRSSQRLHHPYFEVWFCYILISGRYCQYHRPNICLYL</sequence>
<feature type="domain" description="Endonuclease/exonuclease/phosphatase" evidence="1">
    <location>
        <begin position="43"/>
        <end position="150"/>
    </location>
</feature>
<comment type="caution">
    <text evidence="2">The sequence shown here is derived from an EMBL/GenBank/DDBJ whole genome shotgun (WGS) entry which is preliminary data.</text>
</comment>
<organism evidence="2 4">
    <name type="scientific">Araneus ventricosus</name>
    <name type="common">Orbweaver spider</name>
    <name type="synonym">Epeira ventricosa</name>
    <dbReference type="NCBI Taxonomy" id="182803"/>
    <lineage>
        <taxon>Eukaryota</taxon>
        <taxon>Metazoa</taxon>
        <taxon>Ecdysozoa</taxon>
        <taxon>Arthropoda</taxon>
        <taxon>Chelicerata</taxon>
        <taxon>Arachnida</taxon>
        <taxon>Araneae</taxon>
        <taxon>Araneomorphae</taxon>
        <taxon>Entelegynae</taxon>
        <taxon>Araneoidea</taxon>
        <taxon>Araneidae</taxon>
        <taxon>Araneus</taxon>
    </lineage>
</organism>
<dbReference type="SUPFAM" id="SSF56219">
    <property type="entry name" value="DNase I-like"/>
    <property type="match status" value="1"/>
</dbReference>
<dbReference type="AlphaFoldDB" id="A0A4Y2D687"/>
<evidence type="ECO:0000259" key="1">
    <source>
        <dbReference type="Pfam" id="PF14529"/>
    </source>
</evidence>
<dbReference type="PANTHER" id="PTHR33273:SF4">
    <property type="entry name" value="ENDONUCLEASE_EXONUCLEASE_PHOSPHATASE DOMAIN-CONTAINING PROTEIN"/>
    <property type="match status" value="1"/>
</dbReference>
<dbReference type="Gene3D" id="3.60.10.10">
    <property type="entry name" value="Endonuclease/exonuclease/phosphatase"/>
    <property type="match status" value="1"/>
</dbReference>